<dbReference type="GO" id="GO:0030983">
    <property type="term" value="F:mismatched DNA binding"/>
    <property type="evidence" value="ECO:0007669"/>
    <property type="project" value="InterPro"/>
</dbReference>
<feature type="domain" description="MutL C-terminal dimerisation" evidence="7">
    <location>
        <begin position="402"/>
        <end position="530"/>
    </location>
</feature>
<dbReference type="Gene3D" id="3.30.1370.100">
    <property type="entry name" value="MutL, C-terminal domain, regulatory subdomain"/>
    <property type="match status" value="1"/>
</dbReference>
<dbReference type="GO" id="GO:0032300">
    <property type="term" value="C:mismatch repair complex"/>
    <property type="evidence" value="ECO:0007669"/>
    <property type="project" value="InterPro"/>
</dbReference>
<dbReference type="Proteomes" id="UP000001296">
    <property type="component" value="Chromosome"/>
</dbReference>
<dbReference type="Gene3D" id="3.30.230.10">
    <property type="match status" value="1"/>
</dbReference>
<dbReference type="Gene3D" id="3.30.1540.20">
    <property type="entry name" value="MutL, C-terminal domain, dimerisation subdomain"/>
    <property type="match status" value="1"/>
</dbReference>
<dbReference type="PROSITE" id="PS00058">
    <property type="entry name" value="DNA_MISMATCH_REPAIR_1"/>
    <property type="match status" value="1"/>
</dbReference>
<dbReference type="Pfam" id="PF01119">
    <property type="entry name" value="DNA_mis_repair"/>
    <property type="match status" value="1"/>
</dbReference>
<dbReference type="GO" id="GO:0140664">
    <property type="term" value="F:ATP-dependent DNA damage sensor activity"/>
    <property type="evidence" value="ECO:0007669"/>
    <property type="project" value="InterPro"/>
</dbReference>
<dbReference type="SUPFAM" id="SSF118116">
    <property type="entry name" value="DNA mismatch repair protein MutL"/>
    <property type="match status" value="1"/>
</dbReference>
<dbReference type="SMART" id="SM00853">
    <property type="entry name" value="MutL_C"/>
    <property type="match status" value="1"/>
</dbReference>
<evidence type="ECO:0000313" key="9">
    <source>
        <dbReference type="EMBL" id="ADN01622.1"/>
    </source>
</evidence>
<keyword evidence="3 5" id="KW-0227">DNA damage</keyword>
<dbReference type="eggNOG" id="COG0323">
    <property type="taxonomic scope" value="Bacteria"/>
</dbReference>
<dbReference type="InterPro" id="IPR020568">
    <property type="entry name" value="Ribosomal_Su5_D2-typ_SF"/>
</dbReference>
<dbReference type="HOGENOM" id="CLU_004131_4_1_12"/>
<name>E0RR44_WINT6</name>
<protein>
    <recommendedName>
        <fullName evidence="2 5">DNA mismatch repair protein MutL</fullName>
    </recommendedName>
</protein>
<reference key="1">
    <citation type="submission" date="2009-08" db="EMBL/GenBank/DDBJ databases">
        <title>The genome sequence of Spirochaeta thermophila DSM6192.</title>
        <authorList>
            <person name="Angelov A."/>
            <person name="Mientus M."/>
            <person name="Wittenberg S."/>
            <person name="Lehmann R."/>
            <person name="Liesegang H."/>
            <person name="Daniel R."/>
            <person name="Liebl W."/>
        </authorList>
    </citation>
    <scope>NUCLEOTIDE SEQUENCE</scope>
    <source>
        <strain>DSM 6192</strain>
    </source>
</reference>
<dbReference type="InterPro" id="IPR038973">
    <property type="entry name" value="MutL/Mlh/Pms-like"/>
</dbReference>
<evidence type="ECO:0000313" key="10">
    <source>
        <dbReference type="Proteomes" id="UP000001296"/>
    </source>
</evidence>
<dbReference type="PANTHER" id="PTHR10073">
    <property type="entry name" value="DNA MISMATCH REPAIR PROTEIN MLH, PMS, MUTL"/>
    <property type="match status" value="1"/>
</dbReference>
<accession>E0RR44</accession>
<evidence type="ECO:0000256" key="6">
    <source>
        <dbReference type="SAM" id="MobiDB-lite"/>
    </source>
</evidence>
<dbReference type="InterPro" id="IPR014762">
    <property type="entry name" value="DNA_mismatch_repair_CS"/>
</dbReference>
<dbReference type="CDD" id="cd16926">
    <property type="entry name" value="HATPase_MutL-MLH-PMS-like"/>
    <property type="match status" value="1"/>
</dbReference>
<dbReference type="SMART" id="SM01340">
    <property type="entry name" value="DNA_mis_repair"/>
    <property type="match status" value="1"/>
</dbReference>
<evidence type="ECO:0000256" key="1">
    <source>
        <dbReference type="ARBA" id="ARBA00006082"/>
    </source>
</evidence>
<evidence type="ECO:0000256" key="5">
    <source>
        <dbReference type="HAMAP-Rule" id="MF_00149"/>
    </source>
</evidence>
<dbReference type="GO" id="GO:0006298">
    <property type="term" value="P:mismatch repair"/>
    <property type="evidence" value="ECO:0007669"/>
    <property type="project" value="UniProtKB-UniRule"/>
</dbReference>
<dbReference type="Pfam" id="PF08676">
    <property type="entry name" value="MutL_C"/>
    <property type="match status" value="1"/>
</dbReference>
<feature type="region of interest" description="Disordered" evidence="6">
    <location>
        <begin position="348"/>
        <end position="371"/>
    </location>
</feature>
<evidence type="ECO:0000259" key="7">
    <source>
        <dbReference type="SMART" id="SM00853"/>
    </source>
</evidence>
<dbReference type="InterPro" id="IPR014721">
    <property type="entry name" value="Ribsml_uS5_D2-typ_fold_subgr"/>
</dbReference>
<dbReference type="InterPro" id="IPR042120">
    <property type="entry name" value="MutL_C_dimsub"/>
</dbReference>
<dbReference type="Pfam" id="PF13589">
    <property type="entry name" value="HATPase_c_3"/>
    <property type="match status" value="1"/>
</dbReference>
<dbReference type="InterPro" id="IPR014790">
    <property type="entry name" value="MutL_C"/>
</dbReference>
<dbReference type="SUPFAM" id="SSF54211">
    <property type="entry name" value="Ribosomal protein S5 domain 2-like"/>
    <property type="match status" value="1"/>
</dbReference>
<dbReference type="SUPFAM" id="SSF55874">
    <property type="entry name" value="ATPase domain of HSP90 chaperone/DNA topoisomerase II/histidine kinase"/>
    <property type="match status" value="1"/>
</dbReference>
<proteinExistence type="inferred from homology"/>
<dbReference type="FunFam" id="3.30.565.10:FF:000003">
    <property type="entry name" value="DNA mismatch repair endonuclease MutL"/>
    <property type="match status" value="1"/>
</dbReference>
<evidence type="ECO:0000259" key="8">
    <source>
        <dbReference type="SMART" id="SM01340"/>
    </source>
</evidence>
<dbReference type="InterPro" id="IPR042121">
    <property type="entry name" value="MutL_C_regsub"/>
</dbReference>
<dbReference type="InterPro" id="IPR002099">
    <property type="entry name" value="MutL/Mlh/PMS"/>
</dbReference>
<dbReference type="InterPro" id="IPR037198">
    <property type="entry name" value="MutL_C_sf"/>
</dbReference>
<sequence length="573" mass="63716">MNDRTSAASPRINLLEEAVFRKIAAGEVIDKPAAVVRELLDNALDAAASEITVEIAQGGMERILVLDNGEGMVPEDVRRCYLPHATSKIRSEQDLLAVTTLGFRGEALGSIAAVATTRIASRARGTPSGYFVLVDRGRLVEEGETHLPEGTRVEVQRLFSSFPARKRFLKNPSTEGLLCRRMVVEKALPFPRVAFRFVKDGGMEFYLPPQDLLARVCAALPDLFKPSASEYFEVEQDGVRMEGVLLSPAFPQRDRRHIRIYLNRRLVQEFSLAQAVAYGYRGVLPGGQYPAAVIFITLPPERVDFNVHPAKREAKIRGLSSLHALLARAVEQALKDWIGVRRIAPTPGRPETVGETERVYHPYPDPSRSGTGELFTGPAHTFTLPADSGPPPSPRTGEGFTYLGQAFGVFLVVEREGTLLLVDQHAAHERILYNRLRSHPSSQELLFPYAFPVDADEAARLEEAREETAALGIRFVLEEGRCTLTHLPAPLSDAPHVVAQWLKGERLEDPERDAYATLACRGAIKEGEVVDRLTALDLLSQTFSLEEPFCPHGRPLWVEITREELFRRIRRIV</sequence>
<dbReference type="GO" id="GO:0005524">
    <property type="term" value="F:ATP binding"/>
    <property type="evidence" value="ECO:0007669"/>
    <property type="project" value="InterPro"/>
</dbReference>
<reference evidence="9 10" key="2">
    <citation type="journal article" date="2010" name="J. Bacteriol.">
        <title>Genome sequence of the polysaccharide-degrading, thermophilic anaerobe Spirochaeta thermophila DSM 6192.</title>
        <authorList>
            <person name="Angelov A."/>
            <person name="Liebl S."/>
            <person name="Ballschmiter M."/>
            <person name="Bomeke M."/>
            <person name="Lehmann R."/>
            <person name="Liesegang H."/>
            <person name="Daniel R."/>
            <person name="Liebl W."/>
        </authorList>
    </citation>
    <scope>NUCLEOTIDE SEQUENCE [LARGE SCALE GENOMIC DNA]</scope>
    <source>
        <strain evidence="10">ATCC 49972 / DSM 6192 / RI 19.B1</strain>
    </source>
</reference>
<dbReference type="KEGG" id="sta:STHERM_c06630"/>
<dbReference type="InterPro" id="IPR036890">
    <property type="entry name" value="HATPase_C_sf"/>
</dbReference>
<comment type="similarity">
    <text evidence="1 5">Belongs to the DNA mismatch repair MutL/HexB family.</text>
</comment>
<comment type="function">
    <text evidence="5">This protein is involved in the repair of mismatches in DNA. It is required for dam-dependent methyl-directed DNA mismatch repair. May act as a 'molecular matchmaker', a protein that promotes the formation of a stable complex between two or more DNA-binding proteins in an ATP-dependent manner without itself being part of a final effector complex.</text>
</comment>
<evidence type="ECO:0000256" key="2">
    <source>
        <dbReference type="ARBA" id="ARBA00021975"/>
    </source>
</evidence>
<evidence type="ECO:0000256" key="4">
    <source>
        <dbReference type="ARBA" id="ARBA00023204"/>
    </source>
</evidence>
<dbReference type="GO" id="GO:0016887">
    <property type="term" value="F:ATP hydrolysis activity"/>
    <property type="evidence" value="ECO:0007669"/>
    <property type="project" value="InterPro"/>
</dbReference>
<dbReference type="PANTHER" id="PTHR10073:SF12">
    <property type="entry name" value="DNA MISMATCH REPAIR PROTEIN MLH1"/>
    <property type="match status" value="1"/>
</dbReference>
<dbReference type="AlphaFoldDB" id="E0RR44"/>
<keyword evidence="4 5" id="KW-0234">DNA repair</keyword>
<dbReference type="HAMAP" id="MF_00149">
    <property type="entry name" value="DNA_mis_repair"/>
    <property type="match status" value="1"/>
</dbReference>
<dbReference type="CDD" id="cd00782">
    <property type="entry name" value="MutL_Trans"/>
    <property type="match status" value="1"/>
</dbReference>
<dbReference type="InterPro" id="IPR013507">
    <property type="entry name" value="DNA_mismatch_S5_2-like"/>
</dbReference>
<dbReference type="EMBL" id="CP001698">
    <property type="protein sequence ID" value="ADN01622.1"/>
    <property type="molecule type" value="Genomic_DNA"/>
</dbReference>
<dbReference type="InterPro" id="IPR020667">
    <property type="entry name" value="DNA_mismatch_repair_MutL"/>
</dbReference>
<dbReference type="Gene3D" id="3.30.565.10">
    <property type="entry name" value="Histidine kinase-like ATPase, C-terminal domain"/>
    <property type="match status" value="1"/>
</dbReference>
<evidence type="ECO:0000256" key="3">
    <source>
        <dbReference type="ARBA" id="ARBA00022763"/>
    </source>
</evidence>
<dbReference type="NCBIfam" id="TIGR00585">
    <property type="entry name" value="mutl"/>
    <property type="match status" value="1"/>
</dbReference>
<gene>
    <name evidence="5 9" type="primary">mutL</name>
    <name evidence="9" type="ordered locus">STHERM_c06630</name>
</gene>
<dbReference type="PaxDb" id="665571-STHERM_c06630"/>
<organism evidence="9 10">
    <name type="scientific">Winmispira thermophila (strain ATCC 49972 / DSM 6192 / RI 19.B1)</name>
    <name type="common">Spirochaeta thermophila</name>
    <dbReference type="NCBI Taxonomy" id="665571"/>
    <lineage>
        <taxon>Bacteria</taxon>
        <taxon>Pseudomonadati</taxon>
        <taxon>Spirochaetota</taxon>
        <taxon>Spirochaetia</taxon>
        <taxon>Winmispirales</taxon>
        <taxon>Winmispiraceae</taxon>
        <taxon>Winmispira</taxon>
    </lineage>
</organism>
<dbReference type="RefSeq" id="WP_013313463.1">
    <property type="nucleotide sequence ID" value="NC_014484.1"/>
</dbReference>
<feature type="domain" description="DNA mismatch repair protein S5" evidence="8">
    <location>
        <begin position="216"/>
        <end position="335"/>
    </location>
</feature>